<dbReference type="EMBL" id="OB798098">
    <property type="protein sequence ID" value="CAD7434711.1"/>
    <property type="molecule type" value="Genomic_DNA"/>
</dbReference>
<evidence type="ECO:0000313" key="1">
    <source>
        <dbReference type="EMBL" id="CAD7434711.1"/>
    </source>
</evidence>
<reference evidence="1" key="1">
    <citation type="submission" date="2020-11" db="EMBL/GenBank/DDBJ databases">
        <authorList>
            <person name="Tran Van P."/>
        </authorList>
    </citation>
    <scope>NUCLEOTIDE SEQUENCE</scope>
</reference>
<accession>A0A7R9EIM7</accession>
<gene>
    <name evidence="1" type="ORF">TMSB3V08_LOCUS11361</name>
</gene>
<name>A0A7R9EIM7_9NEOP</name>
<sequence length="98" mass="10983">MRITETEPIYPSSETQYIARVTPKYSSPMASLVLTESSQLNSDSQHLGDAAHVDAENLMANIRDTAIKTPVIHQLVSWLQSRVKLVKVSLQNYPVCRI</sequence>
<protein>
    <submittedName>
        <fullName evidence="1">Uncharacterized protein</fullName>
    </submittedName>
</protein>
<dbReference type="AlphaFoldDB" id="A0A7R9EIM7"/>
<organism evidence="1">
    <name type="scientific">Timema monikensis</name>
    <dbReference type="NCBI Taxonomy" id="170555"/>
    <lineage>
        <taxon>Eukaryota</taxon>
        <taxon>Metazoa</taxon>
        <taxon>Ecdysozoa</taxon>
        <taxon>Arthropoda</taxon>
        <taxon>Hexapoda</taxon>
        <taxon>Insecta</taxon>
        <taxon>Pterygota</taxon>
        <taxon>Neoptera</taxon>
        <taxon>Polyneoptera</taxon>
        <taxon>Phasmatodea</taxon>
        <taxon>Timematodea</taxon>
        <taxon>Timematoidea</taxon>
        <taxon>Timematidae</taxon>
        <taxon>Timema</taxon>
    </lineage>
</organism>
<proteinExistence type="predicted"/>